<gene>
    <name evidence="1" type="ORF">M595_2560</name>
</gene>
<accession>U7QJS8</accession>
<comment type="caution">
    <text evidence="1">The sequence shown here is derived from an EMBL/GenBank/DDBJ whole genome shotgun (WGS) entry which is preliminary data.</text>
</comment>
<protein>
    <submittedName>
        <fullName evidence="1">Uncharacterized protein</fullName>
    </submittedName>
</protein>
<keyword evidence="2" id="KW-1185">Reference proteome</keyword>
<dbReference type="AlphaFoldDB" id="U7QJS8"/>
<proteinExistence type="predicted"/>
<evidence type="ECO:0000313" key="2">
    <source>
        <dbReference type="Proteomes" id="UP000017127"/>
    </source>
</evidence>
<organism evidence="1 2">
    <name type="scientific">Lyngbya aestuarii BL J</name>
    <dbReference type="NCBI Taxonomy" id="1348334"/>
    <lineage>
        <taxon>Bacteria</taxon>
        <taxon>Bacillati</taxon>
        <taxon>Cyanobacteriota</taxon>
        <taxon>Cyanophyceae</taxon>
        <taxon>Oscillatoriophycideae</taxon>
        <taxon>Oscillatoriales</taxon>
        <taxon>Microcoleaceae</taxon>
        <taxon>Lyngbya</taxon>
    </lineage>
</organism>
<sequence length="40" mass="4749">MHSTPDRRLTCDPDSWKKVGIMKDFLKKMLQNLKSVKIRC</sequence>
<name>U7QJS8_9CYAN</name>
<reference evidence="1 2" key="1">
    <citation type="journal article" date="2013" name="Front. Microbiol.">
        <title>Comparative genomic analyses of the cyanobacterium, Lyngbya aestuarii BL J, a powerful hydrogen producer.</title>
        <authorList>
            <person name="Kothari A."/>
            <person name="Vaughn M."/>
            <person name="Garcia-Pichel F."/>
        </authorList>
    </citation>
    <scope>NUCLEOTIDE SEQUENCE [LARGE SCALE GENOMIC DNA]</scope>
    <source>
        <strain evidence="1 2">BL J</strain>
    </source>
</reference>
<dbReference type="Proteomes" id="UP000017127">
    <property type="component" value="Unassembled WGS sequence"/>
</dbReference>
<dbReference type="EMBL" id="AUZM01000021">
    <property type="protein sequence ID" value="ERT07507.1"/>
    <property type="molecule type" value="Genomic_DNA"/>
</dbReference>
<evidence type="ECO:0000313" key="1">
    <source>
        <dbReference type="EMBL" id="ERT07507.1"/>
    </source>
</evidence>